<keyword evidence="1" id="KW-0235">DNA replication</keyword>
<dbReference type="STRING" id="34508.A0A4U5NHG7"/>
<dbReference type="GO" id="GO:0006260">
    <property type="term" value="P:DNA replication"/>
    <property type="evidence" value="ECO:0007669"/>
    <property type="project" value="UniProtKB-KW"/>
</dbReference>
<keyword evidence="5" id="KW-1185">Reference proteome</keyword>
<dbReference type="InterPro" id="IPR013725">
    <property type="entry name" value="DNA_replication_fac_RFC1_C"/>
</dbReference>
<protein>
    <recommendedName>
        <fullName evidence="3">DNA replication factor RFC1 C-terminal domain-containing protein</fullName>
    </recommendedName>
</protein>
<evidence type="ECO:0000313" key="4">
    <source>
        <dbReference type="EMBL" id="TKR82314.1"/>
    </source>
</evidence>
<dbReference type="Gene3D" id="1.20.272.10">
    <property type="match status" value="1"/>
</dbReference>
<dbReference type="PANTHER" id="PTHR23389">
    <property type="entry name" value="CHROMOSOME TRANSMISSION FIDELITY FACTOR 18"/>
    <property type="match status" value="1"/>
</dbReference>
<dbReference type="GO" id="GO:0005524">
    <property type="term" value="F:ATP binding"/>
    <property type="evidence" value="ECO:0007669"/>
    <property type="project" value="InterPro"/>
</dbReference>
<dbReference type="GO" id="GO:0005634">
    <property type="term" value="C:nucleus"/>
    <property type="evidence" value="ECO:0007669"/>
    <property type="project" value="TreeGrafter"/>
</dbReference>
<dbReference type="EMBL" id="AZBU02000004">
    <property type="protein sequence ID" value="TKR82314.1"/>
    <property type="molecule type" value="Genomic_DNA"/>
</dbReference>
<feature type="domain" description="DNA replication factor RFC1 C-terminal" evidence="3">
    <location>
        <begin position="178"/>
        <end position="329"/>
    </location>
</feature>
<dbReference type="GO" id="GO:0005663">
    <property type="term" value="C:DNA replication factor C complex"/>
    <property type="evidence" value="ECO:0007669"/>
    <property type="project" value="InterPro"/>
</dbReference>
<dbReference type="SUPFAM" id="SSF48019">
    <property type="entry name" value="post-AAA+ oligomerization domain-like"/>
    <property type="match status" value="1"/>
</dbReference>
<sequence>MLSIPTVIPPSSDSRTDPIDQNLKSPDHLHLQRPPVSQDALPREPLRPALPAASRRSHSRPNHDHRPPGGHQRHLQGPNRRDHRNLQPRRAADDVEPPNVQMWQRSDFQEGHYNKHFRSCETHHERGNEPQEKQELFFTDYSILPLFVYENYLNIGLSAAKLSRKQELLKMKAAMGAIAHGDVAEKTIQSTGAWSLLPTQAMLSCAIPSHHMNGHLRSMINFPAWLGKNSTSTNASGSSSSSDRTLISIWLPDVTTMACDYIEPLQKAITMPLVQKECKGVREVINFYNHYALTKEDAESINELATWPDQKAAKIETKVKSALTRALNKEHRLLPFAQEGVVEGRREPR</sequence>
<dbReference type="PANTHER" id="PTHR23389:SF6">
    <property type="entry name" value="REPLICATION FACTOR C SUBUNIT 1"/>
    <property type="match status" value="1"/>
</dbReference>
<dbReference type="OrthoDB" id="446168at2759"/>
<reference evidence="4 5" key="1">
    <citation type="journal article" date="2015" name="Genome Biol.">
        <title>Comparative genomics of Steinernema reveals deeply conserved gene regulatory networks.</title>
        <authorList>
            <person name="Dillman A.R."/>
            <person name="Macchietto M."/>
            <person name="Porter C.F."/>
            <person name="Rogers A."/>
            <person name="Williams B."/>
            <person name="Antoshechkin I."/>
            <person name="Lee M.M."/>
            <person name="Goodwin Z."/>
            <person name="Lu X."/>
            <person name="Lewis E.E."/>
            <person name="Goodrich-Blair H."/>
            <person name="Stock S.P."/>
            <person name="Adams B.J."/>
            <person name="Sternberg P.W."/>
            <person name="Mortazavi A."/>
        </authorList>
    </citation>
    <scope>NUCLEOTIDE SEQUENCE [LARGE SCALE GENOMIC DNA]</scope>
    <source>
        <strain evidence="4 5">ALL</strain>
    </source>
</reference>
<evidence type="ECO:0000256" key="1">
    <source>
        <dbReference type="ARBA" id="ARBA00022705"/>
    </source>
</evidence>
<gene>
    <name evidence="4" type="ORF">L596_016056</name>
</gene>
<dbReference type="Proteomes" id="UP000298663">
    <property type="component" value="Unassembled WGS sequence"/>
</dbReference>
<comment type="caution">
    <text evidence="4">The sequence shown here is derived from an EMBL/GenBank/DDBJ whole genome shotgun (WGS) entry which is preliminary data.</text>
</comment>
<organism evidence="4 5">
    <name type="scientific">Steinernema carpocapsae</name>
    <name type="common">Entomopathogenic nematode</name>
    <dbReference type="NCBI Taxonomy" id="34508"/>
    <lineage>
        <taxon>Eukaryota</taxon>
        <taxon>Metazoa</taxon>
        <taxon>Ecdysozoa</taxon>
        <taxon>Nematoda</taxon>
        <taxon>Chromadorea</taxon>
        <taxon>Rhabditida</taxon>
        <taxon>Tylenchina</taxon>
        <taxon>Panagrolaimomorpha</taxon>
        <taxon>Strongyloidoidea</taxon>
        <taxon>Steinernematidae</taxon>
        <taxon>Steinernema</taxon>
    </lineage>
</organism>
<dbReference type="InterPro" id="IPR008921">
    <property type="entry name" value="DNA_pol3_clamp-load_cplx_C"/>
</dbReference>
<evidence type="ECO:0000256" key="2">
    <source>
        <dbReference type="SAM" id="MobiDB-lite"/>
    </source>
</evidence>
<feature type="region of interest" description="Disordered" evidence="2">
    <location>
        <begin position="1"/>
        <end position="84"/>
    </location>
</feature>
<dbReference type="GO" id="GO:0003689">
    <property type="term" value="F:DNA clamp loader activity"/>
    <property type="evidence" value="ECO:0007669"/>
    <property type="project" value="InterPro"/>
</dbReference>
<name>A0A4U5NHG7_STECR</name>
<dbReference type="Pfam" id="PF08519">
    <property type="entry name" value="RFC1"/>
    <property type="match status" value="1"/>
</dbReference>
<dbReference type="GO" id="GO:0003677">
    <property type="term" value="F:DNA binding"/>
    <property type="evidence" value="ECO:0007669"/>
    <property type="project" value="InterPro"/>
</dbReference>
<evidence type="ECO:0000259" key="3">
    <source>
        <dbReference type="Pfam" id="PF08519"/>
    </source>
</evidence>
<proteinExistence type="predicted"/>
<dbReference type="AlphaFoldDB" id="A0A4U5NHG7"/>
<accession>A0A4U5NHG7</accession>
<reference evidence="4 5" key="2">
    <citation type="journal article" date="2019" name="G3 (Bethesda)">
        <title>Hybrid Assembly of the Genome of the Entomopathogenic Nematode Steinernema carpocapsae Identifies the X-Chromosome.</title>
        <authorList>
            <person name="Serra L."/>
            <person name="Macchietto M."/>
            <person name="Macias-Munoz A."/>
            <person name="McGill C.J."/>
            <person name="Rodriguez I.M."/>
            <person name="Rodriguez B."/>
            <person name="Murad R."/>
            <person name="Mortazavi A."/>
        </authorList>
    </citation>
    <scope>NUCLEOTIDE SEQUENCE [LARGE SCALE GENOMIC DNA]</scope>
    <source>
        <strain evidence="4 5">ALL</strain>
    </source>
</reference>
<evidence type="ECO:0000313" key="5">
    <source>
        <dbReference type="Proteomes" id="UP000298663"/>
    </source>
</evidence>